<comment type="caution">
    <text evidence="1">The sequence shown here is derived from an EMBL/GenBank/DDBJ whole genome shotgun (WGS) entry which is preliminary data.</text>
</comment>
<dbReference type="EMBL" id="AKWJ02000011">
    <property type="protein sequence ID" value="EKP15460.1"/>
    <property type="molecule type" value="Genomic_DNA"/>
</dbReference>
<gene>
    <name evidence="1" type="ORF">LEP1GSC128_0821</name>
</gene>
<evidence type="ECO:0000313" key="2">
    <source>
        <dbReference type="Proteomes" id="UP000002837"/>
    </source>
</evidence>
<name>A0ABN0I2U3_LEPBO</name>
<dbReference type="Proteomes" id="UP000002837">
    <property type="component" value="Unassembled WGS sequence"/>
</dbReference>
<accession>A0ABN0I2U3</accession>
<organism evidence="1 2">
    <name type="scientific">Leptospira borgpetersenii str. 200801926</name>
    <dbReference type="NCBI Taxonomy" id="1193009"/>
    <lineage>
        <taxon>Bacteria</taxon>
        <taxon>Pseudomonadati</taxon>
        <taxon>Spirochaetota</taxon>
        <taxon>Spirochaetia</taxon>
        <taxon>Leptospirales</taxon>
        <taxon>Leptospiraceae</taxon>
        <taxon>Leptospira</taxon>
    </lineage>
</organism>
<keyword evidence="2" id="KW-1185">Reference proteome</keyword>
<evidence type="ECO:0000313" key="1">
    <source>
        <dbReference type="EMBL" id="EKP15460.1"/>
    </source>
</evidence>
<sequence>MQEMGNQKYVRRFDIIKEKSNILNRSDGIAGKNVYIGF</sequence>
<proteinExistence type="predicted"/>
<protein>
    <submittedName>
        <fullName evidence="1">Uncharacterized protein</fullName>
    </submittedName>
</protein>
<reference evidence="1" key="1">
    <citation type="submission" date="2012-09" db="EMBL/GenBank/DDBJ databases">
        <authorList>
            <person name="Harkins D.M."/>
            <person name="Durkin A.S."/>
            <person name="Brinkac L.M."/>
            <person name="Selengut J.D."/>
            <person name="Sanka R."/>
            <person name="DePew J."/>
            <person name="Purushe J."/>
            <person name="Picardeau M."/>
            <person name="Werts C."/>
            <person name="Goarant C."/>
            <person name="Vinetz J.M."/>
            <person name="Sutton G.G."/>
            <person name="Nelson W.C."/>
            <person name="Fouts D.E."/>
        </authorList>
    </citation>
    <scope>NUCLEOTIDE SEQUENCE [LARGE SCALE GENOMIC DNA]</scope>
    <source>
        <strain evidence="1">200801926</strain>
    </source>
</reference>